<dbReference type="InterPro" id="IPR010699">
    <property type="entry name" value="DUF1275"/>
</dbReference>
<dbReference type="Proteomes" id="UP001182556">
    <property type="component" value="Unassembled WGS sequence"/>
</dbReference>
<evidence type="ECO:0000313" key="4">
    <source>
        <dbReference type="Proteomes" id="UP001182556"/>
    </source>
</evidence>
<dbReference type="AlphaFoldDB" id="A0AAD9CZI9"/>
<keyword evidence="2" id="KW-0472">Membrane</keyword>
<keyword evidence="2" id="KW-1133">Transmembrane helix</keyword>
<dbReference type="PANTHER" id="PTHR37488">
    <property type="entry name" value="DUF1275 DOMAIN-CONTAINING PROTEIN"/>
    <property type="match status" value="1"/>
</dbReference>
<reference evidence="3" key="1">
    <citation type="submission" date="2023-02" db="EMBL/GenBank/DDBJ databases">
        <title>Identification and recombinant expression of a fungal hydrolase from Papiliotrema laurentii that hydrolyzes apple cutin and clears colloidal polyester polyurethane.</title>
        <authorList>
            <consortium name="DOE Joint Genome Institute"/>
            <person name="Roman V.A."/>
            <person name="Bojanowski C."/>
            <person name="Crable B.R."/>
            <person name="Wagner D.N."/>
            <person name="Hung C.S."/>
            <person name="Nadeau L.J."/>
            <person name="Schratz L."/>
            <person name="Haridas S."/>
            <person name="Pangilinan J."/>
            <person name="Lipzen A."/>
            <person name="Na H."/>
            <person name="Yan M."/>
            <person name="Ng V."/>
            <person name="Grigoriev I.V."/>
            <person name="Spatafora J.W."/>
            <person name="Barlow D."/>
            <person name="Biffinger J."/>
            <person name="Kelley-Loughnane N."/>
            <person name="Varaljay V.A."/>
            <person name="Crookes-Goodson W.J."/>
        </authorList>
    </citation>
    <scope>NUCLEOTIDE SEQUENCE</scope>
    <source>
        <strain evidence="3">5307AH</strain>
    </source>
</reference>
<name>A0AAD9CZI9_PAPLA</name>
<dbReference type="PANTHER" id="PTHR37488:SF2">
    <property type="entry name" value="DUF1275 DOMAIN-CONTAINING PROTEIN"/>
    <property type="match status" value="1"/>
</dbReference>
<feature type="compositionally biased region" description="Polar residues" evidence="1">
    <location>
        <begin position="376"/>
        <end position="388"/>
    </location>
</feature>
<keyword evidence="2" id="KW-0812">Transmembrane</keyword>
<dbReference type="Pfam" id="PF06912">
    <property type="entry name" value="DUF1275"/>
    <property type="match status" value="1"/>
</dbReference>
<feature type="transmembrane region" description="Helical" evidence="2">
    <location>
        <begin position="191"/>
        <end position="212"/>
    </location>
</feature>
<accession>A0AAD9CZI9</accession>
<comment type="caution">
    <text evidence="3">The sequence shown here is derived from an EMBL/GenBank/DDBJ whole genome shotgun (WGS) entry which is preliminary data.</text>
</comment>
<gene>
    <name evidence="3" type="ORF">DB88DRAFT_346374</name>
</gene>
<organism evidence="3 4">
    <name type="scientific">Papiliotrema laurentii</name>
    <name type="common">Cryptococcus laurentii</name>
    <dbReference type="NCBI Taxonomy" id="5418"/>
    <lineage>
        <taxon>Eukaryota</taxon>
        <taxon>Fungi</taxon>
        <taxon>Dikarya</taxon>
        <taxon>Basidiomycota</taxon>
        <taxon>Agaricomycotina</taxon>
        <taxon>Tremellomycetes</taxon>
        <taxon>Tremellales</taxon>
        <taxon>Rhynchogastremaceae</taxon>
        <taxon>Papiliotrema</taxon>
    </lineage>
</organism>
<protein>
    <recommendedName>
        <fullName evidence="5">DUF1275 domain protein</fullName>
    </recommendedName>
</protein>
<feature type="region of interest" description="Disordered" evidence="1">
    <location>
        <begin position="1"/>
        <end position="23"/>
    </location>
</feature>
<feature type="transmembrane region" description="Helical" evidence="2">
    <location>
        <begin position="286"/>
        <end position="305"/>
    </location>
</feature>
<sequence>MSEQAQSVGPGQSSETSQSSRSMIRGLERGADLAAKLLTPHRQPSYLTIFPEQPVDPPKSFFAKATAWVGDAGIDLDLALPPGRTWGQWSKEEIAGDALVLPLLIVTFSCAQVFDLSWRLFPDDSLADAITLQQFATFATSMTGNTVLLAIRLIDTTEKSPLYAGVSLLGFVIAGLVFGQLGAILGPRRRYWLLCSMITQIALLFINVLLVLPSSSPVLKPDGQLGWVYILLLAIQGGIQVTQAANAGARELPTAMMTTPYAALISDPALFSSGVTTDVTSRNRRFLYIVIFWLGAFVGAALSRWTGISTATSAVLACKVVALGLIALAQASDGADAGSGVQWYEGQESDEVDGHREPRVEQVVMERGTTPRRRIQSTPPASVRSTSGQRRRLSRDERNVAM</sequence>
<evidence type="ECO:0008006" key="5">
    <source>
        <dbReference type="Google" id="ProtNLM"/>
    </source>
</evidence>
<keyword evidence="4" id="KW-1185">Reference proteome</keyword>
<proteinExistence type="predicted"/>
<feature type="compositionally biased region" description="Polar residues" evidence="1">
    <location>
        <begin position="1"/>
        <end position="12"/>
    </location>
</feature>
<evidence type="ECO:0000313" key="3">
    <source>
        <dbReference type="EMBL" id="KAK1923325.1"/>
    </source>
</evidence>
<feature type="compositionally biased region" description="Low complexity" evidence="1">
    <location>
        <begin position="13"/>
        <end position="22"/>
    </location>
</feature>
<dbReference type="EMBL" id="JAODAN010000007">
    <property type="protein sequence ID" value="KAK1923325.1"/>
    <property type="molecule type" value="Genomic_DNA"/>
</dbReference>
<evidence type="ECO:0000256" key="2">
    <source>
        <dbReference type="SAM" id="Phobius"/>
    </source>
</evidence>
<feature type="region of interest" description="Disordered" evidence="1">
    <location>
        <begin position="347"/>
        <end position="402"/>
    </location>
</feature>
<feature type="transmembrane region" description="Helical" evidence="2">
    <location>
        <begin position="161"/>
        <end position="185"/>
    </location>
</feature>
<evidence type="ECO:0000256" key="1">
    <source>
        <dbReference type="SAM" id="MobiDB-lite"/>
    </source>
</evidence>